<gene>
    <name evidence="9" type="ORF">HD596_007626</name>
</gene>
<dbReference type="GO" id="GO:0004674">
    <property type="term" value="F:protein serine/threonine kinase activity"/>
    <property type="evidence" value="ECO:0007669"/>
    <property type="project" value="UniProtKB-EC"/>
</dbReference>
<evidence type="ECO:0000256" key="5">
    <source>
        <dbReference type="ARBA" id="ARBA00022840"/>
    </source>
</evidence>
<dbReference type="RefSeq" id="WP_185074264.1">
    <property type="nucleotide sequence ID" value="NZ_JACHMB010000001.1"/>
</dbReference>
<dbReference type="EMBL" id="JACHMB010000001">
    <property type="protein sequence ID" value="MBB5780870.1"/>
    <property type="molecule type" value="Genomic_DNA"/>
</dbReference>
<dbReference type="Proteomes" id="UP000579153">
    <property type="component" value="Unassembled WGS sequence"/>
</dbReference>
<dbReference type="Gene3D" id="3.30.200.20">
    <property type="entry name" value="Phosphorylase Kinase, domain 1"/>
    <property type="match status" value="1"/>
</dbReference>
<dbReference type="PROSITE" id="PS50011">
    <property type="entry name" value="PROTEIN_KINASE_DOM"/>
    <property type="match status" value="1"/>
</dbReference>
<keyword evidence="4" id="KW-0418">Kinase</keyword>
<feature type="compositionally biased region" description="Low complexity" evidence="6">
    <location>
        <begin position="318"/>
        <end position="327"/>
    </location>
</feature>
<feature type="compositionally biased region" description="Gly residues" evidence="6">
    <location>
        <begin position="352"/>
        <end position="365"/>
    </location>
</feature>
<dbReference type="InterPro" id="IPR008266">
    <property type="entry name" value="Tyr_kinase_AS"/>
</dbReference>
<dbReference type="SUPFAM" id="SSF50969">
    <property type="entry name" value="YVTN repeat-like/Quinoprotein amine dehydrogenase"/>
    <property type="match status" value="1"/>
</dbReference>
<protein>
    <recommendedName>
        <fullName evidence="1">non-specific serine/threonine protein kinase</fullName>
        <ecNumber evidence="1">2.7.11.1</ecNumber>
    </recommendedName>
</protein>
<feature type="compositionally biased region" description="Low complexity" evidence="6">
    <location>
        <begin position="604"/>
        <end position="622"/>
    </location>
</feature>
<dbReference type="SUPFAM" id="SSF56112">
    <property type="entry name" value="Protein kinase-like (PK-like)"/>
    <property type="match status" value="1"/>
</dbReference>
<dbReference type="PROSITE" id="PS00109">
    <property type="entry name" value="PROTEIN_KINASE_TYR"/>
    <property type="match status" value="1"/>
</dbReference>
<keyword evidence="7" id="KW-0812">Transmembrane</keyword>
<feature type="transmembrane region" description="Helical" evidence="7">
    <location>
        <begin position="567"/>
        <end position="590"/>
    </location>
</feature>
<dbReference type="CDD" id="cd14014">
    <property type="entry name" value="STKc_PknB_like"/>
    <property type="match status" value="1"/>
</dbReference>
<feature type="compositionally biased region" description="Gly residues" evidence="6">
    <location>
        <begin position="308"/>
        <end position="317"/>
    </location>
</feature>
<dbReference type="AlphaFoldDB" id="A0A7W9GBS9"/>
<evidence type="ECO:0000313" key="9">
    <source>
        <dbReference type="EMBL" id="MBB5780870.1"/>
    </source>
</evidence>
<evidence type="ECO:0000313" key="10">
    <source>
        <dbReference type="Proteomes" id="UP000579153"/>
    </source>
</evidence>
<comment type="caution">
    <text evidence="9">The sequence shown here is derived from an EMBL/GenBank/DDBJ whole genome shotgun (WGS) entry which is preliminary data.</text>
</comment>
<sequence length="920" mass="94688">MPPITELRAGDPSGLGGYEIRGRLGEGVQGVVYLGVDEQGRQAAVKWLRPELAGDGAAAERFAREVAAAQRVAPFCTAKVLDSGVHEGRPYIVSEYVDGLTLERAVCEEGPRIGPALHRLAIGTATALAAIHQAGIVHRDFSPGNVLLGSEGPRVIGFGIARAFDVTSGDTTVPVGDSAFLAPEQLLGDPAGPAADMFAWACTIVFAASGAGPFAAGNMPATVQRVLNAEPDLGRLTGTLRDLVAACLSKDPGRRPTAEQVIHRLLEHPTSNPDALHQAAAALGAAPAGAASSPGAAPPAGTTSSPGGAPGPGGEQSSGGAYSPGAGPSAGAGSSAGGEASRGGAPSAGGEASRGGAGWAGGEASRGGAPSDGGEVPGGGAGWAGGEASRGGAPSDGGEVPRGGAGAAGGGAPSGDVGSVGGGVSGGGGSAWRVPGGDRAGGSGPQVWAGQQQPHPQPSYPQQSHPQPPYPQPPYPQPPYPQPPHPQPPHPQPPYPQPPYPSPNPSNPSNPPPPSQYRPLGGDQPPPPGGRPGFEPPAPFHQPGTPPRGIPYGSPPPSPSAGNRRNWLIGGAIAGVALVAAIAIVVVTVINLPSRPQALPTPVPNTTTASPTPTVSPVPTANLTSVRLPDTDATVYESPDDPVRLTTYMVRDTKSKDWVYYARDSLTGGFTKYQDQWESMLSPDGRYLAQRGKSFTDHYDSVEITDKTTGERFSVKTSRQPLSAYIQAWSRDSTRVLFNVGNPVKDTWQSTGFAIVDVTTRQATVASLRESSLKNIRYGFDDTDTGVVAMSVDASQQVLRFFDANGLRVRRIPNVGAGIADELFSPSGRRFVTDCPGLESGNNCVYDSRTGAEVKRIESACGSLAAWFDDDHLLCWVRPDGTSDKQQVQVIDFTGKMVRLLAEIPTRGDDLQVVYTFQKG</sequence>
<keyword evidence="7" id="KW-1133">Transmembrane helix</keyword>
<feature type="compositionally biased region" description="Gly residues" evidence="6">
    <location>
        <begin position="400"/>
        <end position="430"/>
    </location>
</feature>
<dbReference type="Gene3D" id="1.10.510.10">
    <property type="entry name" value="Transferase(Phosphotransferase) domain 1"/>
    <property type="match status" value="1"/>
</dbReference>
<accession>A0A7W9GBS9</accession>
<dbReference type="EC" id="2.7.11.1" evidence="1"/>
<keyword evidence="7" id="KW-0472">Membrane</keyword>
<name>A0A7W9GBS9_9ACTN</name>
<feature type="compositionally biased region" description="Pro residues" evidence="6">
    <location>
        <begin position="466"/>
        <end position="516"/>
    </location>
</feature>
<evidence type="ECO:0000256" key="2">
    <source>
        <dbReference type="ARBA" id="ARBA00022679"/>
    </source>
</evidence>
<dbReference type="PANTHER" id="PTHR43671:SF13">
    <property type="entry name" value="SERINE_THREONINE-PROTEIN KINASE NEK2"/>
    <property type="match status" value="1"/>
</dbReference>
<feature type="compositionally biased region" description="Low complexity" evidence="6">
    <location>
        <begin position="283"/>
        <end position="307"/>
    </location>
</feature>
<keyword evidence="5" id="KW-0067">ATP-binding</keyword>
<dbReference type="InterPro" id="IPR011044">
    <property type="entry name" value="Quino_amine_DH_bsu"/>
</dbReference>
<feature type="compositionally biased region" description="Low complexity" evidence="6">
    <location>
        <begin position="337"/>
        <end position="351"/>
    </location>
</feature>
<proteinExistence type="predicted"/>
<keyword evidence="10" id="KW-1185">Reference proteome</keyword>
<feature type="compositionally biased region" description="Gly residues" evidence="6">
    <location>
        <begin position="375"/>
        <end position="389"/>
    </location>
</feature>
<reference evidence="9 10" key="1">
    <citation type="submission" date="2020-08" db="EMBL/GenBank/DDBJ databases">
        <title>Sequencing the genomes of 1000 actinobacteria strains.</title>
        <authorList>
            <person name="Klenk H.-P."/>
        </authorList>
    </citation>
    <scope>NUCLEOTIDE SEQUENCE [LARGE SCALE GENOMIC DNA]</scope>
    <source>
        <strain evidence="9 10">DSM 45507</strain>
    </source>
</reference>
<organism evidence="9 10">
    <name type="scientific">Nonomuraea jabiensis</name>
    <dbReference type="NCBI Taxonomy" id="882448"/>
    <lineage>
        <taxon>Bacteria</taxon>
        <taxon>Bacillati</taxon>
        <taxon>Actinomycetota</taxon>
        <taxon>Actinomycetes</taxon>
        <taxon>Streptosporangiales</taxon>
        <taxon>Streptosporangiaceae</taxon>
        <taxon>Nonomuraea</taxon>
    </lineage>
</organism>
<dbReference type="Pfam" id="PF00069">
    <property type="entry name" value="Pkinase"/>
    <property type="match status" value="1"/>
</dbReference>
<evidence type="ECO:0000256" key="4">
    <source>
        <dbReference type="ARBA" id="ARBA00022777"/>
    </source>
</evidence>
<dbReference type="GO" id="GO:0005524">
    <property type="term" value="F:ATP binding"/>
    <property type="evidence" value="ECO:0007669"/>
    <property type="project" value="UniProtKB-KW"/>
</dbReference>
<feature type="compositionally biased region" description="Pro residues" evidence="6">
    <location>
        <begin position="524"/>
        <end position="559"/>
    </location>
</feature>
<keyword evidence="3" id="KW-0547">Nucleotide-binding</keyword>
<dbReference type="PANTHER" id="PTHR43671">
    <property type="entry name" value="SERINE/THREONINE-PROTEIN KINASE NEK"/>
    <property type="match status" value="1"/>
</dbReference>
<keyword evidence="2" id="KW-0808">Transferase</keyword>
<feature type="domain" description="Protein kinase" evidence="8">
    <location>
        <begin position="18"/>
        <end position="271"/>
    </location>
</feature>
<dbReference type="InterPro" id="IPR011009">
    <property type="entry name" value="Kinase-like_dom_sf"/>
</dbReference>
<dbReference type="InterPro" id="IPR050660">
    <property type="entry name" value="NEK_Ser/Thr_kinase"/>
</dbReference>
<feature type="region of interest" description="Disordered" evidence="6">
    <location>
        <begin position="595"/>
        <end position="624"/>
    </location>
</feature>
<evidence type="ECO:0000256" key="6">
    <source>
        <dbReference type="SAM" id="MobiDB-lite"/>
    </source>
</evidence>
<feature type="region of interest" description="Disordered" evidence="6">
    <location>
        <begin position="283"/>
        <end position="560"/>
    </location>
</feature>
<evidence type="ECO:0000259" key="8">
    <source>
        <dbReference type="PROSITE" id="PS50011"/>
    </source>
</evidence>
<evidence type="ECO:0000256" key="7">
    <source>
        <dbReference type="SAM" id="Phobius"/>
    </source>
</evidence>
<dbReference type="InterPro" id="IPR000719">
    <property type="entry name" value="Prot_kinase_dom"/>
</dbReference>
<evidence type="ECO:0000256" key="1">
    <source>
        <dbReference type="ARBA" id="ARBA00012513"/>
    </source>
</evidence>
<evidence type="ECO:0000256" key="3">
    <source>
        <dbReference type="ARBA" id="ARBA00022741"/>
    </source>
</evidence>